<accession>A0A9N7Z5W0</accession>
<feature type="region of interest" description="Disordered" evidence="1">
    <location>
        <begin position="1"/>
        <end position="31"/>
    </location>
</feature>
<dbReference type="Proteomes" id="UP001153269">
    <property type="component" value="Unassembled WGS sequence"/>
</dbReference>
<keyword evidence="3" id="KW-1185">Reference proteome</keyword>
<name>A0A9N7Z5W0_PLEPL</name>
<protein>
    <submittedName>
        <fullName evidence="2">Uncharacterized protein</fullName>
    </submittedName>
</protein>
<feature type="compositionally biased region" description="Basic and acidic residues" evidence="1">
    <location>
        <begin position="16"/>
        <end position="27"/>
    </location>
</feature>
<evidence type="ECO:0000313" key="2">
    <source>
        <dbReference type="EMBL" id="CAB1449939.1"/>
    </source>
</evidence>
<comment type="caution">
    <text evidence="2">The sequence shown here is derived from an EMBL/GenBank/DDBJ whole genome shotgun (WGS) entry which is preliminary data.</text>
</comment>
<reference evidence="2" key="1">
    <citation type="submission" date="2020-03" db="EMBL/GenBank/DDBJ databases">
        <authorList>
            <person name="Weist P."/>
        </authorList>
    </citation>
    <scope>NUCLEOTIDE SEQUENCE</scope>
</reference>
<dbReference type="AlphaFoldDB" id="A0A9N7Z5W0"/>
<organism evidence="2 3">
    <name type="scientific">Pleuronectes platessa</name>
    <name type="common">European plaice</name>
    <dbReference type="NCBI Taxonomy" id="8262"/>
    <lineage>
        <taxon>Eukaryota</taxon>
        <taxon>Metazoa</taxon>
        <taxon>Chordata</taxon>
        <taxon>Craniata</taxon>
        <taxon>Vertebrata</taxon>
        <taxon>Euteleostomi</taxon>
        <taxon>Actinopterygii</taxon>
        <taxon>Neopterygii</taxon>
        <taxon>Teleostei</taxon>
        <taxon>Neoteleostei</taxon>
        <taxon>Acanthomorphata</taxon>
        <taxon>Carangaria</taxon>
        <taxon>Pleuronectiformes</taxon>
        <taxon>Pleuronectoidei</taxon>
        <taxon>Pleuronectidae</taxon>
        <taxon>Pleuronectes</taxon>
    </lineage>
</organism>
<evidence type="ECO:0000256" key="1">
    <source>
        <dbReference type="SAM" id="MobiDB-lite"/>
    </source>
</evidence>
<gene>
    <name evidence="2" type="ORF">PLEPLA_LOCUS37625</name>
</gene>
<sequence>MILHQAWRTQRRRERGRQTDRQRREEGGGQTGECFDRSGCIKGKICEDEGMKLENQIWLFSLCRPGETGRLQLFVVLKAAGVVYRSIHSLHTFTPRFEIIVPPAISTAPPALLRGRCISSPHKPLLMHRRHNLLGLI</sequence>
<evidence type="ECO:0000313" key="3">
    <source>
        <dbReference type="Proteomes" id="UP001153269"/>
    </source>
</evidence>
<dbReference type="EMBL" id="CADEAL010004034">
    <property type="protein sequence ID" value="CAB1449939.1"/>
    <property type="molecule type" value="Genomic_DNA"/>
</dbReference>
<proteinExistence type="predicted"/>